<reference evidence="1 2" key="1">
    <citation type="submission" date="2020-08" db="EMBL/GenBank/DDBJ databases">
        <title>Sequencing the genomes of 1000 actinobacteria strains.</title>
        <authorList>
            <person name="Klenk H.-P."/>
        </authorList>
    </citation>
    <scope>NUCLEOTIDE SEQUENCE [LARGE SCALE GENOMIC DNA]</scope>
    <source>
        <strain evidence="1 2">DSM 102030</strain>
    </source>
</reference>
<evidence type="ECO:0000313" key="1">
    <source>
        <dbReference type="EMBL" id="MBB4934581.1"/>
    </source>
</evidence>
<comment type="caution">
    <text evidence="1">The sequence shown here is derived from an EMBL/GenBank/DDBJ whole genome shotgun (WGS) entry which is preliminary data.</text>
</comment>
<evidence type="ECO:0000313" key="2">
    <source>
        <dbReference type="Proteomes" id="UP000523007"/>
    </source>
</evidence>
<dbReference type="EMBL" id="JACHJT010000001">
    <property type="protein sequence ID" value="MBB4934581.1"/>
    <property type="molecule type" value="Genomic_DNA"/>
</dbReference>
<keyword evidence="1" id="KW-0808">Transferase</keyword>
<keyword evidence="2" id="KW-1185">Reference proteome</keyword>
<gene>
    <name evidence="1" type="ORF">F4561_005401</name>
</gene>
<dbReference type="GO" id="GO:0016301">
    <property type="term" value="F:kinase activity"/>
    <property type="evidence" value="ECO:0007669"/>
    <property type="project" value="UniProtKB-KW"/>
</dbReference>
<accession>A0A7W7RMA9</accession>
<organism evidence="1 2">
    <name type="scientific">Lipingzhangella halophila</name>
    <dbReference type="NCBI Taxonomy" id="1783352"/>
    <lineage>
        <taxon>Bacteria</taxon>
        <taxon>Bacillati</taxon>
        <taxon>Actinomycetota</taxon>
        <taxon>Actinomycetes</taxon>
        <taxon>Streptosporangiales</taxon>
        <taxon>Nocardiopsidaceae</taxon>
        <taxon>Lipingzhangella</taxon>
    </lineage>
</organism>
<dbReference type="RefSeq" id="WP_184582754.1">
    <property type="nucleotide sequence ID" value="NZ_JACHJT010000001.1"/>
</dbReference>
<dbReference type="AlphaFoldDB" id="A0A7W7RMA9"/>
<keyword evidence="1" id="KW-0418">Kinase</keyword>
<dbReference type="Proteomes" id="UP000523007">
    <property type="component" value="Unassembled WGS sequence"/>
</dbReference>
<name>A0A7W7RMA9_9ACTN</name>
<protein>
    <submittedName>
        <fullName evidence="1">Glutamate 5-kinase</fullName>
    </submittedName>
</protein>
<proteinExistence type="predicted"/>
<sequence>MTLAQELAAATEHLKAVQENEAATEEQYNAAVGQVEKVLSRLYEELIMNEGMN</sequence>